<accession>A0A1E7F9Z8</accession>
<protein>
    <submittedName>
        <fullName evidence="3">Uncharacterized protein</fullName>
    </submittedName>
</protein>
<dbReference type="EMBL" id="KV784359">
    <property type="protein sequence ID" value="OEU15002.1"/>
    <property type="molecule type" value="Genomic_DNA"/>
</dbReference>
<evidence type="ECO:0000256" key="1">
    <source>
        <dbReference type="SAM" id="MobiDB-lite"/>
    </source>
</evidence>
<dbReference type="InParanoid" id="A0A1E7F9Z8"/>
<keyword evidence="4" id="KW-1185">Reference proteome</keyword>
<gene>
    <name evidence="3" type="ORF">FRACYDRAFT_239682</name>
</gene>
<keyword evidence="2" id="KW-0472">Membrane</keyword>
<reference evidence="3 4" key="1">
    <citation type="submission" date="2016-09" db="EMBL/GenBank/DDBJ databases">
        <title>Extensive genetic diversity and differential bi-allelic expression allows diatom success in the polar Southern Ocean.</title>
        <authorList>
            <consortium name="DOE Joint Genome Institute"/>
            <person name="Mock T."/>
            <person name="Otillar R.P."/>
            <person name="Strauss J."/>
            <person name="Dupont C."/>
            <person name="Frickenhaus S."/>
            <person name="Maumus F."/>
            <person name="Mcmullan M."/>
            <person name="Sanges R."/>
            <person name="Schmutz J."/>
            <person name="Toseland A."/>
            <person name="Valas R."/>
            <person name="Veluchamy A."/>
            <person name="Ward B.J."/>
            <person name="Allen A."/>
            <person name="Barry K."/>
            <person name="Falciatore A."/>
            <person name="Ferrante M."/>
            <person name="Fortunato A.E."/>
            <person name="Gloeckner G."/>
            <person name="Gruber A."/>
            <person name="Hipkin R."/>
            <person name="Janech M."/>
            <person name="Kroth P."/>
            <person name="Leese F."/>
            <person name="Lindquist E."/>
            <person name="Lyon B.R."/>
            <person name="Martin J."/>
            <person name="Mayer C."/>
            <person name="Parker M."/>
            <person name="Quesneville H."/>
            <person name="Raymond J."/>
            <person name="Uhlig C."/>
            <person name="Valentin K.U."/>
            <person name="Worden A.Z."/>
            <person name="Armbrust E.V."/>
            <person name="Bowler C."/>
            <person name="Green B."/>
            <person name="Moulton V."/>
            <person name="Van Oosterhout C."/>
            <person name="Grigoriev I."/>
        </authorList>
    </citation>
    <scope>NUCLEOTIDE SEQUENCE [LARGE SCALE GENOMIC DNA]</scope>
    <source>
        <strain evidence="3 4">CCMP1102</strain>
    </source>
</reference>
<feature type="region of interest" description="Disordered" evidence="1">
    <location>
        <begin position="31"/>
        <end position="59"/>
    </location>
</feature>
<dbReference type="KEGG" id="fcy:FRACYDRAFT_239682"/>
<dbReference type="OrthoDB" id="10527408at2759"/>
<organism evidence="3 4">
    <name type="scientific">Fragilariopsis cylindrus CCMP1102</name>
    <dbReference type="NCBI Taxonomy" id="635003"/>
    <lineage>
        <taxon>Eukaryota</taxon>
        <taxon>Sar</taxon>
        <taxon>Stramenopiles</taxon>
        <taxon>Ochrophyta</taxon>
        <taxon>Bacillariophyta</taxon>
        <taxon>Bacillariophyceae</taxon>
        <taxon>Bacillariophycidae</taxon>
        <taxon>Bacillariales</taxon>
        <taxon>Bacillariaceae</taxon>
        <taxon>Fragilariopsis</taxon>
    </lineage>
</organism>
<dbReference type="Proteomes" id="UP000095751">
    <property type="component" value="Unassembled WGS sequence"/>
</dbReference>
<dbReference type="AlphaFoldDB" id="A0A1E7F9Z8"/>
<feature type="transmembrane region" description="Helical" evidence="2">
    <location>
        <begin position="86"/>
        <end position="104"/>
    </location>
</feature>
<keyword evidence="2" id="KW-0812">Transmembrane</keyword>
<proteinExistence type="predicted"/>
<name>A0A1E7F9Z8_9STRA</name>
<keyword evidence="2" id="KW-1133">Transmembrane helix</keyword>
<feature type="compositionally biased region" description="Polar residues" evidence="1">
    <location>
        <begin position="47"/>
        <end position="59"/>
    </location>
</feature>
<sequence>MPLSSEIPRDDDDKHIDDDWIAPAKIRTHITSTDHNNSSSSSSSSSINATTGDSKSIQSKKNIRAKEYVDSIRENTTRMKEKYPNLISRFAFEIYIVLILFLLIQRYWILYGITFVILFHIADILFLWFIHVKEAKEIRQFKSWLLWWIRIGLDFATKTIEGDVIHRVLTANTLNFWNIIGKKYTISWFDDIAKKGRTNVLNQAKETLNQTKMTQKIFANNLRGGLKRKSG</sequence>
<evidence type="ECO:0000256" key="2">
    <source>
        <dbReference type="SAM" id="Phobius"/>
    </source>
</evidence>
<evidence type="ECO:0000313" key="4">
    <source>
        <dbReference type="Proteomes" id="UP000095751"/>
    </source>
</evidence>
<feature type="transmembrane region" description="Helical" evidence="2">
    <location>
        <begin position="110"/>
        <end position="130"/>
    </location>
</feature>
<evidence type="ECO:0000313" key="3">
    <source>
        <dbReference type="EMBL" id="OEU15002.1"/>
    </source>
</evidence>